<organism evidence="5 6">
    <name type="scientific">Phenylobacterium soli</name>
    <dbReference type="NCBI Taxonomy" id="2170551"/>
    <lineage>
        <taxon>Bacteria</taxon>
        <taxon>Pseudomonadati</taxon>
        <taxon>Pseudomonadota</taxon>
        <taxon>Alphaproteobacteria</taxon>
        <taxon>Caulobacterales</taxon>
        <taxon>Caulobacteraceae</taxon>
        <taxon>Phenylobacterium</taxon>
    </lineage>
</organism>
<keyword evidence="6" id="KW-1185">Reference proteome</keyword>
<dbReference type="GO" id="GO:0003700">
    <property type="term" value="F:DNA-binding transcription factor activity"/>
    <property type="evidence" value="ECO:0007669"/>
    <property type="project" value="TreeGrafter"/>
</dbReference>
<evidence type="ECO:0000259" key="4">
    <source>
        <dbReference type="PROSITE" id="PS51063"/>
    </source>
</evidence>
<dbReference type="Pfam" id="PF00027">
    <property type="entry name" value="cNMP_binding"/>
    <property type="match status" value="1"/>
</dbReference>
<dbReference type="CDD" id="cd00038">
    <property type="entry name" value="CAP_ED"/>
    <property type="match status" value="1"/>
</dbReference>
<evidence type="ECO:0000256" key="2">
    <source>
        <dbReference type="ARBA" id="ARBA00023125"/>
    </source>
</evidence>
<dbReference type="InterPro" id="IPR000595">
    <property type="entry name" value="cNMP-bd_dom"/>
</dbReference>
<dbReference type="GO" id="GO:0003677">
    <property type="term" value="F:DNA binding"/>
    <property type="evidence" value="ECO:0007669"/>
    <property type="project" value="UniProtKB-KW"/>
</dbReference>
<gene>
    <name evidence="5" type="ORF">DJ017_17165</name>
</gene>
<dbReference type="InterPro" id="IPR014710">
    <property type="entry name" value="RmlC-like_jellyroll"/>
</dbReference>
<dbReference type="EMBL" id="QFYQ01000001">
    <property type="protein sequence ID" value="RAK56118.1"/>
    <property type="molecule type" value="Genomic_DNA"/>
</dbReference>
<keyword evidence="3" id="KW-0804">Transcription</keyword>
<dbReference type="GO" id="GO:0005829">
    <property type="term" value="C:cytosol"/>
    <property type="evidence" value="ECO:0007669"/>
    <property type="project" value="TreeGrafter"/>
</dbReference>
<dbReference type="PROSITE" id="PS51063">
    <property type="entry name" value="HTH_CRP_2"/>
    <property type="match status" value="1"/>
</dbReference>
<protein>
    <submittedName>
        <fullName evidence="5">Crp/Fnr family transcriptional regulator</fullName>
    </submittedName>
</protein>
<reference evidence="6" key="1">
    <citation type="submission" date="2018-05" db="EMBL/GenBank/DDBJ databases">
        <authorList>
            <person name="Li X."/>
        </authorList>
    </citation>
    <scope>NUCLEOTIDE SEQUENCE [LARGE SCALE GENOMIC DNA]</scope>
    <source>
        <strain evidence="6">LX32</strain>
    </source>
</reference>
<dbReference type="InterPro" id="IPR018490">
    <property type="entry name" value="cNMP-bd_dom_sf"/>
</dbReference>
<evidence type="ECO:0000256" key="1">
    <source>
        <dbReference type="ARBA" id="ARBA00023015"/>
    </source>
</evidence>
<comment type="caution">
    <text evidence="5">The sequence shown here is derived from an EMBL/GenBank/DDBJ whole genome shotgun (WGS) entry which is preliminary data.</text>
</comment>
<dbReference type="AlphaFoldDB" id="A0A328AT52"/>
<dbReference type="Pfam" id="PF13545">
    <property type="entry name" value="HTH_Crp_2"/>
    <property type="match status" value="1"/>
</dbReference>
<dbReference type="Gene3D" id="2.60.120.10">
    <property type="entry name" value="Jelly Rolls"/>
    <property type="match status" value="1"/>
</dbReference>
<name>A0A328AT52_9CAUL</name>
<keyword evidence="2" id="KW-0238">DNA-binding</keyword>
<dbReference type="SMART" id="SM00100">
    <property type="entry name" value="cNMP"/>
    <property type="match status" value="1"/>
</dbReference>
<dbReference type="SUPFAM" id="SSF51206">
    <property type="entry name" value="cAMP-binding domain-like"/>
    <property type="match status" value="1"/>
</dbReference>
<dbReference type="SUPFAM" id="SSF46785">
    <property type="entry name" value="Winged helix' DNA-binding domain"/>
    <property type="match status" value="1"/>
</dbReference>
<dbReference type="SMART" id="SM00419">
    <property type="entry name" value="HTH_CRP"/>
    <property type="match status" value="1"/>
</dbReference>
<dbReference type="RefSeq" id="WP_111529866.1">
    <property type="nucleotide sequence ID" value="NZ_JBHRSG010000003.1"/>
</dbReference>
<evidence type="ECO:0000256" key="3">
    <source>
        <dbReference type="ARBA" id="ARBA00023163"/>
    </source>
</evidence>
<evidence type="ECO:0000313" key="6">
    <source>
        <dbReference type="Proteomes" id="UP000249254"/>
    </source>
</evidence>
<evidence type="ECO:0000313" key="5">
    <source>
        <dbReference type="EMBL" id="RAK56118.1"/>
    </source>
</evidence>
<accession>A0A328AT52</accession>
<dbReference type="InterPro" id="IPR050397">
    <property type="entry name" value="Env_Response_Regulators"/>
</dbReference>
<dbReference type="Gene3D" id="1.10.10.10">
    <property type="entry name" value="Winged helix-like DNA-binding domain superfamily/Winged helix DNA-binding domain"/>
    <property type="match status" value="1"/>
</dbReference>
<feature type="domain" description="HTH crp-type" evidence="4">
    <location>
        <begin position="183"/>
        <end position="257"/>
    </location>
</feature>
<dbReference type="Proteomes" id="UP000249254">
    <property type="component" value="Unassembled WGS sequence"/>
</dbReference>
<dbReference type="InterPro" id="IPR036390">
    <property type="entry name" value="WH_DNA-bd_sf"/>
</dbReference>
<dbReference type="InterPro" id="IPR012318">
    <property type="entry name" value="HTH_CRP"/>
</dbReference>
<sequence length="293" mass="33169">MATPRRVVRFAAQSRRRALNDAAPMNMMRTHIAMDPLPQQSRLVRKLSNFIPFSGADIEVLNSLCDHTETYRPDSDVVIEGETPRSAFVVTEGLACAYRNMQDGRRQIIAFLLPGDISDVHVFLTKSMDHSIAALTRLKLATIPRDKMVDTFFQHPRIAAALWWNSLQDKAILRERIVALGRRRARGRVAYLLCELWWRHHSVGLTQGQTLTLPITQLELADSIGLTPAHVNRILMSLRDSGIINLSHRLLTVLDLDALQEVGEFNSDYLHLEGASSETAKYFDRIEQAIHPD</sequence>
<dbReference type="PANTHER" id="PTHR24567:SF68">
    <property type="entry name" value="DNA-BINDING TRANSCRIPTIONAL DUAL REGULATOR CRP"/>
    <property type="match status" value="1"/>
</dbReference>
<keyword evidence="1" id="KW-0805">Transcription regulation</keyword>
<dbReference type="OrthoDB" id="7584044at2"/>
<dbReference type="PANTHER" id="PTHR24567">
    <property type="entry name" value="CRP FAMILY TRANSCRIPTIONAL REGULATORY PROTEIN"/>
    <property type="match status" value="1"/>
</dbReference>
<dbReference type="InterPro" id="IPR036388">
    <property type="entry name" value="WH-like_DNA-bd_sf"/>
</dbReference>
<proteinExistence type="predicted"/>